<comment type="caution">
    <text evidence="2">The sequence shown here is derived from an EMBL/GenBank/DDBJ whole genome shotgun (WGS) entry which is preliminary data.</text>
</comment>
<dbReference type="AlphaFoldDB" id="A0A9R1HXL1"/>
<sequence length="25" mass="2593">RRPAAPGQHLHGDPHPAGAAVPRRA</sequence>
<proteinExistence type="predicted"/>
<evidence type="ECO:0000313" key="2">
    <source>
        <dbReference type="EMBL" id="KAF7072962.1"/>
    </source>
</evidence>
<name>A0A9R1HXL1_WHEAT</name>
<reference evidence="2" key="1">
    <citation type="journal article" date="2017" name="Gigascience">
        <title>The first near-complete assembly of the hexaploid bread wheat genome, Triticum aestivum.</title>
        <authorList>
            <person name="Zimin A.V."/>
            <person name="Puiu D."/>
            <person name="Hall R."/>
            <person name="Kingan S."/>
            <person name="Clavijo B.J."/>
            <person name="Salzberg S.L."/>
        </authorList>
    </citation>
    <scope>NUCLEOTIDE SEQUENCE</scope>
    <source>
        <tissue evidence="2">Leaf</tissue>
    </source>
</reference>
<organism evidence="2">
    <name type="scientific">Triticum aestivum</name>
    <name type="common">Wheat</name>
    <dbReference type="NCBI Taxonomy" id="4565"/>
    <lineage>
        <taxon>Eukaryota</taxon>
        <taxon>Viridiplantae</taxon>
        <taxon>Streptophyta</taxon>
        <taxon>Embryophyta</taxon>
        <taxon>Tracheophyta</taxon>
        <taxon>Spermatophyta</taxon>
        <taxon>Magnoliopsida</taxon>
        <taxon>Liliopsida</taxon>
        <taxon>Poales</taxon>
        <taxon>Poaceae</taxon>
        <taxon>BOP clade</taxon>
        <taxon>Pooideae</taxon>
        <taxon>Triticodae</taxon>
        <taxon>Triticeae</taxon>
        <taxon>Triticinae</taxon>
        <taxon>Triticum</taxon>
    </lineage>
</organism>
<reference evidence="2" key="2">
    <citation type="submission" date="2020-03" db="EMBL/GenBank/DDBJ databases">
        <title>The second near-complete assembly of the hexaploid bread wheat (Triticum aestivum) genome.</title>
        <authorList>
            <person name="Zimin A.V."/>
            <person name="Puiu D."/>
            <person name="Shumante A."/>
            <person name="Alonge M."/>
            <person name="Salzberg S.L."/>
        </authorList>
    </citation>
    <scope>NUCLEOTIDE SEQUENCE</scope>
    <source>
        <tissue evidence="2">Leaf</tissue>
    </source>
</reference>
<dbReference type="Proteomes" id="UP000815260">
    <property type="component" value="Chromosome 5D"/>
</dbReference>
<accession>A0A9R1HXL1</accession>
<protein>
    <submittedName>
        <fullName evidence="2">Uncharacterized protein</fullName>
    </submittedName>
</protein>
<dbReference type="EMBL" id="CM022225">
    <property type="protein sequence ID" value="KAF7072962.1"/>
    <property type="molecule type" value="Genomic_DNA"/>
</dbReference>
<feature type="region of interest" description="Disordered" evidence="1">
    <location>
        <begin position="1"/>
        <end position="25"/>
    </location>
</feature>
<gene>
    <name evidence="2" type="ORF">CFC21_078025</name>
</gene>
<feature type="non-terminal residue" evidence="2">
    <location>
        <position position="25"/>
    </location>
</feature>
<feature type="non-terminal residue" evidence="2">
    <location>
        <position position="1"/>
    </location>
</feature>
<evidence type="ECO:0000256" key="1">
    <source>
        <dbReference type="SAM" id="MobiDB-lite"/>
    </source>
</evidence>